<keyword evidence="3" id="KW-1185">Reference proteome</keyword>
<proteinExistence type="predicted"/>
<accession>A0A023AZE2</accession>
<dbReference type="Proteomes" id="UP000019763">
    <property type="component" value="Unassembled WGS sequence"/>
</dbReference>
<dbReference type="GeneID" id="22915330"/>
<dbReference type="VEuPathDB" id="CryptoDB:GNI_153540"/>
<dbReference type="EMBL" id="AFNH02001145">
    <property type="protein sequence ID" value="EZG44031.1"/>
    <property type="molecule type" value="Genomic_DNA"/>
</dbReference>
<evidence type="ECO:0000256" key="1">
    <source>
        <dbReference type="SAM" id="MobiDB-lite"/>
    </source>
</evidence>
<organism evidence="2 3">
    <name type="scientific">Gregarina niphandrodes</name>
    <name type="common">Septate eugregarine</name>
    <dbReference type="NCBI Taxonomy" id="110365"/>
    <lineage>
        <taxon>Eukaryota</taxon>
        <taxon>Sar</taxon>
        <taxon>Alveolata</taxon>
        <taxon>Apicomplexa</taxon>
        <taxon>Conoidasida</taxon>
        <taxon>Gregarinasina</taxon>
        <taxon>Eugregarinorida</taxon>
        <taxon>Gregarinidae</taxon>
        <taxon>Gregarina</taxon>
    </lineage>
</organism>
<name>A0A023AZE2_GRENI</name>
<gene>
    <name evidence="2" type="ORF">GNI_153540</name>
</gene>
<reference evidence="2" key="1">
    <citation type="submission" date="2013-12" db="EMBL/GenBank/DDBJ databases">
        <authorList>
            <person name="Omoto C.K."/>
            <person name="Sibley D."/>
            <person name="Venepally P."/>
            <person name="Hadjithomas M."/>
            <person name="Karamycheva S."/>
            <person name="Brunk B."/>
            <person name="Roos D."/>
            <person name="Caler E."/>
            <person name="Lorenzi H."/>
        </authorList>
    </citation>
    <scope>NUCLEOTIDE SEQUENCE</scope>
</reference>
<dbReference type="AlphaFoldDB" id="A0A023AZE2"/>
<feature type="region of interest" description="Disordered" evidence="1">
    <location>
        <begin position="205"/>
        <end position="250"/>
    </location>
</feature>
<comment type="caution">
    <text evidence="2">The sequence shown here is derived from an EMBL/GenBank/DDBJ whole genome shotgun (WGS) entry which is preliminary data.</text>
</comment>
<evidence type="ECO:0000313" key="3">
    <source>
        <dbReference type="Proteomes" id="UP000019763"/>
    </source>
</evidence>
<protein>
    <submittedName>
        <fullName evidence="2">Uncharacterized protein</fullName>
    </submittedName>
</protein>
<dbReference type="RefSeq" id="XP_011132837.1">
    <property type="nucleotide sequence ID" value="XM_011134535.1"/>
</dbReference>
<evidence type="ECO:0000313" key="2">
    <source>
        <dbReference type="EMBL" id="EZG44031.1"/>
    </source>
</evidence>
<sequence length="250" mass="26820">MHALKCEASSLTGSELLSVLVRPDGSQTKLDDCVAQVVTIQAGGGGEVTALALTPKTAFKVGLETVGERTPLTMKTTMVKGENYDWFQQWDRMMVWRPKEGLLSDTRAKAKLLAALRRQLERRGPRNKPRAGGGVVSRSLWGTLARLARYPEWEWRDAGAGGRRYRGCDAPCGPLGVGGAHGAGSQGVAAGVARVGRVEDCALERRRGPGGHTGEAHTRNEEPPVQGRVRSGGRGGRPEPAPTTLCRTQF</sequence>